<dbReference type="GO" id="GO:0006952">
    <property type="term" value="P:defense response"/>
    <property type="evidence" value="ECO:0007669"/>
    <property type="project" value="UniProtKB-KW"/>
</dbReference>
<dbReference type="SUPFAM" id="SSF52540">
    <property type="entry name" value="P-loop containing nucleoside triphosphate hydrolases"/>
    <property type="match status" value="1"/>
</dbReference>
<keyword evidence="2" id="KW-0547">Nucleotide-binding</keyword>
<dbReference type="Pfam" id="PF18052">
    <property type="entry name" value="Rx_N"/>
    <property type="match status" value="1"/>
</dbReference>
<dbReference type="Gene3D" id="1.20.5.4130">
    <property type="match status" value="1"/>
</dbReference>
<keyword evidence="1" id="KW-0677">Repeat</keyword>
<evidence type="ECO:0000256" key="2">
    <source>
        <dbReference type="ARBA" id="ARBA00022741"/>
    </source>
</evidence>
<feature type="chain" id="PRO_5017393307" evidence="5">
    <location>
        <begin position="18"/>
        <end position="330"/>
    </location>
</feature>
<dbReference type="EMBL" id="PSQE01000008">
    <property type="protein sequence ID" value="RHN43868.1"/>
    <property type="molecule type" value="Genomic_DNA"/>
</dbReference>
<keyword evidence="4" id="KW-0067">ATP-binding</keyword>
<dbReference type="Proteomes" id="UP000265566">
    <property type="component" value="Chromosome 8"/>
</dbReference>
<evidence type="ECO:0000256" key="1">
    <source>
        <dbReference type="ARBA" id="ARBA00022737"/>
    </source>
</evidence>
<dbReference type="PANTHER" id="PTHR36766">
    <property type="entry name" value="PLANT BROAD-SPECTRUM MILDEW RESISTANCE PROTEIN RPW8"/>
    <property type="match status" value="1"/>
</dbReference>
<keyword evidence="8" id="KW-0378">Hydrolase</keyword>
<dbReference type="AlphaFoldDB" id="A0A396GTZ0"/>
<evidence type="ECO:0000256" key="5">
    <source>
        <dbReference type="SAM" id="SignalP"/>
    </source>
</evidence>
<protein>
    <submittedName>
        <fullName evidence="8">Putative P-loop containing nucleoside triphosphate hydrolase</fullName>
    </submittedName>
</protein>
<feature type="domain" description="Disease resistance N-terminal" evidence="7">
    <location>
        <begin position="19"/>
        <end position="69"/>
    </location>
</feature>
<evidence type="ECO:0000256" key="3">
    <source>
        <dbReference type="ARBA" id="ARBA00022821"/>
    </source>
</evidence>
<organism evidence="8">
    <name type="scientific">Medicago truncatula</name>
    <name type="common">Barrel medic</name>
    <name type="synonym">Medicago tribuloides</name>
    <dbReference type="NCBI Taxonomy" id="3880"/>
    <lineage>
        <taxon>Eukaryota</taxon>
        <taxon>Viridiplantae</taxon>
        <taxon>Streptophyta</taxon>
        <taxon>Embryophyta</taxon>
        <taxon>Tracheophyta</taxon>
        <taxon>Spermatophyta</taxon>
        <taxon>Magnoliopsida</taxon>
        <taxon>eudicotyledons</taxon>
        <taxon>Gunneridae</taxon>
        <taxon>Pentapetalae</taxon>
        <taxon>rosids</taxon>
        <taxon>fabids</taxon>
        <taxon>Fabales</taxon>
        <taxon>Fabaceae</taxon>
        <taxon>Papilionoideae</taxon>
        <taxon>50 kb inversion clade</taxon>
        <taxon>NPAAA clade</taxon>
        <taxon>Hologalegina</taxon>
        <taxon>IRL clade</taxon>
        <taxon>Trifolieae</taxon>
        <taxon>Medicago</taxon>
    </lineage>
</organism>
<dbReference type="GO" id="GO:0016787">
    <property type="term" value="F:hydrolase activity"/>
    <property type="evidence" value="ECO:0007669"/>
    <property type="project" value="UniProtKB-KW"/>
</dbReference>
<dbReference type="Gene3D" id="3.40.50.300">
    <property type="entry name" value="P-loop containing nucleotide triphosphate hydrolases"/>
    <property type="match status" value="1"/>
</dbReference>
<dbReference type="PRINTS" id="PR00364">
    <property type="entry name" value="DISEASERSIST"/>
</dbReference>
<gene>
    <name evidence="8" type="ORF">MtrunA17_Chr8g0392521</name>
</gene>
<reference evidence="8" key="1">
    <citation type="journal article" date="2018" name="Nat. Plants">
        <title>Whole-genome landscape of Medicago truncatula symbiotic genes.</title>
        <authorList>
            <person name="Pecrix Y."/>
            <person name="Gamas P."/>
            <person name="Carrere S."/>
        </authorList>
    </citation>
    <scope>NUCLEOTIDE SEQUENCE</scope>
    <source>
        <tissue evidence="8">Leaves</tissue>
    </source>
</reference>
<evidence type="ECO:0000259" key="6">
    <source>
        <dbReference type="Pfam" id="PF00931"/>
    </source>
</evidence>
<dbReference type="InterPro" id="IPR002182">
    <property type="entry name" value="NB-ARC"/>
</dbReference>
<dbReference type="GO" id="GO:0005524">
    <property type="term" value="F:ATP binding"/>
    <property type="evidence" value="ECO:0007669"/>
    <property type="project" value="UniProtKB-KW"/>
</dbReference>
<dbReference type="Pfam" id="PF00931">
    <property type="entry name" value="NB-ARC"/>
    <property type="match status" value="1"/>
</dbReference>
<name>A0A396GTZ0_MEDTR</name>
<keyword evidence="3" id="KW-0611">Plant defense</keyword>
<evidence type="ECO:0000256" key="4">
    <source>
        <dbReference type="ARBA" id="ARBA00022840"/>
    </source>
</evidence>
<sequence length="330" mass="37483">MAATMIGGAFLSATVQTLVVLDDAEEKQITNLTVKQWLDDLKNTIFDAEDLLNQISYDSLRCKVENTQVANKTNQVWNFLSSPFKNFYGEINSQMKIMCESLQLFAQHKDIIGLETKSARVSHRTPSSSGVNESIMVGRKHDKDRLIDMLVSDSTSRNNNLGVVATLGMGGVGKTTLAQLVYNDIKVEQHFDLKAWICVSEDFNVVRITKSLLECVVRKTTYVDSNVWESDNLDILQVELMKHLMDRRFLFVLDDIWNDNYIDWSELITPLTNRGTESKVIITTREQNVAEVAHTFPIHKLEPLSDEDCWSLLSKHAFDSEDRVQGNTQT</sequence>
<dbReference type="PANTHER" id="PTHR36766:SF40">
    <property type="entry name" value="DISEASE RESISTANCE PROTEIN RGA3"/>
    <property type="match status" value="1"/>
</dbReference>
<evidence type="ECO:0000259" key="7">
    <source>
        <dbReference type="Pfam" id="PF18052"/>
    </source>
</evidence>
<dbReference type="FunFam" id="3.40.50.300:FF:001091">
    <property type="entry name" value="Probable disease resistance protein At1g61300"/>
    <property type="match status" value="1"/>
</dbReference>
<proteinExistence type="predicted"/>
<dbReference type="InterPro" id="IPR041118">
    <property type="entry name" value="Rx_N"/>
</dbReference>
<feature type="signal peptide" evidence="5">
    <location>
        <begin position="1"/>
        <end position="17"/>
    </location>
</feature>
<keyword evidence="5" id="KW-0732">Signal</keyword>
<accession>A0A396GTZ0</accession>
<dbReference type="InterPro" id="IPR027417">
    <property type="entry name" value="P-loop_NTPase"/>
</dbReference>
<evidence type="ECO:0000313" key="8">
    <source>
        <dbReference type="EMBL" id="RHN43868.1"/>
    </source>
</evidence>
<feature type="domain" description="NB-ARC" evidence="6">
    <location>
        <begin position="143"/>
        <end position="322"/>
    </location>
</feature>
<dbReference type="GO" id="GO:0043531">
    <property type="term" value="F:ADP binding"/>
    <property type="evidence" value="ECO:0007669"/>
    <property type="project" value="InterPro"/>
</dbReference>
<dbReference type="Gramene" id="rna50502">
    <property type="protein sequence ID" value="RHN43868.1"/>
    <property type="gene ID" value="gene50502"/>
</dbReference>
<comment type="caution">
    <text evidence="8">The sequence shown here is derived from an EMBL/GenBank/DDBJ whole genome shotgun (WGS) entry which is preliminary data.</text>
</comment>